<dbReference type="InterPro" id="IPR027417">
    <property type="entry name" value="P-loop_NTPase"/>
</dbReference>
<feature type="compositionally biased region" description="Acidic residues" evidence="1">
    <location>
        <begin position="29"/>
        <end position="43"/>
    </location>
</feature>
<feature type="compositionally biased region" description="Basic and acidic residues" evidence="1">
    <location>
        <begin position="223"/>
        <end position="235"/>
    </location>
</feature>
<proteinExistence type="predicted"/>
<evidence type="ECO:0000313" key="3">
    <source>
        <dbReference type="Proteomes" id="UP000005408"/>
    </source>
</evidence>
<feature type="region of interest" description="Disordered" evidence="1">
    <location>
        <begin position="29"/>
        <end position="65"/>
    </location>
</feature>
<feature type="compositionally biased region" description="Basic and acidic residues" evidence="1">
    <location>
        <begin position="244"/>
        <end position="265"/>
    </location>
</feature>
<organism evidence="2 3">
    <name type="scientific">Magallana gigas</name>
    <name type="common">Pacific oyster</name>
    <name type="synonym">Crassostrea gigas</name>
    <dbReference type="NCBI Taxonomy" id="29159"/>
    <lineage>
        <taxon>Eukaryota</taxon>
        <taxon>Metazoa</taxon>
        <taxon>Spiralia</taxon>
        <taxon>Lophotrochozoa</taxon>
        <taxon>Mollusca</taxon>
        <taxon>Bivalvia</taxon>
        <taxon>Autobranchia</taxon>
        <taxon>Pteriomorphia</taxon>
        <taxon>Ostreida</taxon>
        <taxon>Ostreoidea</taxon>
        <taxon>Ostreidae</taxon>
        <taxon>Magallana</taxon>
    </lineage>
</organism>
<dbReference type="SUPFAM" id="SSF52540">
    <property type="entry name" value="P-loop containing nucleoside triphosphate hydrolases"/>
    <property type="match status" value="1"/>
</dbReference>
<evidence type="ECO:0000256" key="1">
    <source>
        <dbReference type="SAM" id="MobiDB-lite"/>
    </source>
</evidence>
<protein>
    <submittedName>
        <fullName evidence="2">Uncharacterized protein</fullName>
    </submittedName>
</protein>
<feature type="compositionally biased region" description="Basic and acidic residues" evidence="1">
    <location>
        <begin position="276"/>
        <end position="299"/>
    </location>
</feature>
<evidence type="ECO:0000313" key="2">
    <source>
        <dbReference type="EnsemblMetazoa" id="G30407.1:cds"/>
    </source>
</evidence>
<sequence length="465" mass="53279">MGTFLTAFDNGYISKFSGKSLDEIACEDIYSNDDDDNDDDDDVGKERARKKKTGPKPSKLPTAKQTKIYRGEIEEIEVDDLRISEWKLENETPIKKTQIDEEVKEIQIDEQKLREFLRKGELSVCHVRCEIVGCAGAGKTTLLRRLQNLTFEELKFTESTEIIDVHVKCFEVLEDKETIQSVDKGNELPTFFFTKNLIEAQTNTNSWTDVSVKVEDVLEKSEQTISSEKNEDHTQSCKTAQEFIDSKEHTDEKDKDKGRYIRENENENANDVFESVETKQKDESLREKKTFPEGDKNDISDNEDTTEDTKLLCLPKCKEELVKEGTEDEGSLTIMTCSPDIALTNSKINTFSSAYISDKNHGYIESNERISNEKDECYAISKIMDDVKKHSCDTLLRPQISFLDFAGRSLYYAFHQIFLSPKTCYILVVDMTKSLNELVLDSGEDDLYCSRFKSWKYQGNELAIG</sequence>
<name>A0A8W8LW96_MAGGI</name>
<dbReference type="Proteomes" id="UP000005408">
    <property type="component" value="Unassembled WGS sequence"/>
</dbReference>
<dbReference type="Gene3D" id="3.40.50.300">
    <property type="entry name" value="P-loop containing nucleotide triphosphate hydrolases"/>
    <property type="match status" value="1"/>
</dbReference>
<dbReference type="AlphaFoldDB" id="A0A8W8LW96"/>
<feature type="region of interest" description="Disordered" evidence="1">
    <location>
        <begin position="223"/>
        <end position="304"/>
    </location>
</feature>
<keyword evidence="3" id="KW-1185">Reference proteome</keyword>
<reference evidence="2" key="1">
    <citation type="submission" date="2022-08" db="UniProtKB">
        <authorList>
            <consortium name="EnsemblMetazoa"/>
        </authorList>
    </citation>
    <scope>IDENTIFICATION</scope>
    <source>
        <strain evidence="2">05x7-T-G4-1.051#20</strain>
    </source>
</reference>
<dbReference type="EnsemblMetazoa" id="G30407.1">
    <property type="protein sequence ID" value="G30407.1:cds"/>
    <property type="gene ID" value="G30407"/>
</dbReference>
<accession>A0A8W8LW96</accession>